<evidence type="ECO:0000256" key="6">
    <source>
        <dbReference type="ARBA" id="ARBA00050776"/>
    </source>
</evidence>
<feature type="domain" description="Aminotransferase class V" evidence="9">
    <location>
        <begin position="23"/>
        <end position="394"/>
    </location>
</feature>
<keyword evidence="4 8" id="KW-0808">Transferase</keyword>
<dbReference type="PIRSF" id="PIRSF005572">
    <property type="entry name" value="NifS"/>
    <property type="match status" value="1"/>
</dbReference>
<dbReference type="Gene3D" id="3.90.1150.10">
    <property type="entry name" value="Aspartate Aminotransferase, domain 1"/>
    <property type="match status" value="1"/>
</dbReference>
<dbReference type="NCBIfam" id="TIGR01979">
    <property type="entry name" value="sufS"/>
    <property type="match status" value="1"/>
</dbReference>
<gene>
    <name evidence="10" type="ORF">EDD76_10258</name>
</gene>
<comment type="caution">
    <text evidence="10">The sequence shown here is derived from an EMBL/GenBank/DDBJ whole genome shotgun (WGS) entry which is preliminary data.</text>
</comment>
<evidence type="ECO:0000256" key="3">
    <source>
        <dbReference type="ARBA" id="ARBA00012239"/>
    </source>
</evidence>
<evidence type="ECO:0000313" key="10">
    <source>
        <dbReference type="EMBL" id="TCL60363.1"/>
    </source>
</evidence>
<protein>
    <recommendedName>
        <fullName evidence="3 8">Cysteine desulfurase</fullName>
        <ecNumber evidence="3 8">2.8.1.7</ecNumber>
    </recommendedName>
</protein>
<dbReference type="PANTHER" id="PTHR43586">
    <property type="entry name" value="CYSTEINE DESULFURASE"/>
    <property type="match status" value="1"/>
</dbReference>
<keyword evidence="5 8" id="KW-0663">Pyridoxal phosphate</keyword>
<dbReference type="InterPro" id="IPR000192">
    <property type="entry name" value="Aminotrans_V_dom"/>
</dbReference>
<evidence type="ECO:0000256" key="4">
    <source>
        <dbReference type="ARBA" id="ARBA00022679"/>
    </source>
</evidence>
<dbReference type="InterPro" id="IPR020578">
    <property type="entry name" value="Aminotrans_V_PyrdxlP_BS"/>
</dbReference>
<dbReference type="InterPro" id="IPR016454">
    <property type="entry name" value="Cysteine_dSase"/>
</dbReference>
<dbReference type="InterPro" id="IPR010970">
    <property type="entry name" value="Cys_dSase_SufS"/>
</dbReference>
<dbReference type="Gene3D" id="3.40.640.10">
    <property type="entry name" value="Type I PLP-dependent aspartate aminotransferase-like (Major domain)"/>
    <property type="match status" value="1"/>
</dbReference>
<dbReference type="STRING" id="1469948.GCA_000732725_00096"/>
<evidence type="ECO:0000256" key="7">
    <source>
        <dbReference type="RuleBase" id="RU004504"/>
    </source>
</evidence>
<evidence type="ECO:0000256" key="1">
    <source>
        <dbReference type="ARBA" id="ARBA00001933"/>
    </source>
</evidence>
<dbReference type="AlphaFoldDB" id="A0A4R1R4G6"/>
<dbReference type="PANTHER" id="PTHR43586:SF8">
    <property type="entry name" value="CYSTEINE DESULFURASE 1, CHLOROPLASTIC"/>
    <property type="match status" value="1"/>
</dbReference>
<dbReference type="PROSITE" id="PS00595">
    <property type="entry name" value="AA_TRANSFER_CLASS_5"/>
    <property type="match status" value="1"/>
</dbReference>
<dbReference type="InterPro" id="IPR015424">
    <property type="entry name" value="PyrdxlP-dep_Trfase"/>
</dbReference>
<name>A0A4R1R4G6_9FIRM</name>
<dbReference type="GO" id="GO:0031071">
    <property type="term" value="F:cysteine desulfurase activity"/>
    <property type="evidence" value="ECO:0007669"/>
    <property type="project" value="UniProtKB-UniRule"/>
</dbReference>
<keyword evidence="11" id="KW-1185">Reference proteome</keyword>
<dbReference type="EMBL" id="SLUO01000002">
    <property type="protein sequence ID" value="TCL60363.1"/>
    <property type="molecule type" value="Genomic_DNA"/>
</dbReference>
<proteinExistence type="inferred from homology"/>
<sequence length="409" mass="45017">MDNNYRKDFPLLLTREEKGRRLVYLDSAATSQKPLSVIKAIEGYYRNYTANPHRGAYTLSEDATGLYEKAREKAAHFIGCNNPQEIVFTAGTTEAINMVALSYGRAAVKEGDEILITVAEHHSNLLPWQRLAKEKKAVLRYVYGDEQGQISLGEWEEKINSRTKIVALGHISNVLGGINPVEEISRMAHRHGAVVVLDGAQSVPHIKINVKELDVDFLAFSGHKMLAPAGIGVLYARKGLLDSMEPLMLGGGIVEEVGEQSVVFMDAPWKMEAGTPNVEGAAGLAAAIDYLNQVGWTNIHNIEKQLLEYALERLNGLNEVEVYGSKHPENRAGILAFNVKDVHPHDVASILNSYGVAIRAGHHCAQPLMKHLGVSSTCRASFYLYNTLEDVDIFIDALSKVREVLGYGT</sequence>
<reference evidence="10 11" key="1">
    <citation type="submission" date="2019-03" db="EMBL/GenBank/DDBJ databases">
        <title>Genomic Encyclopedia of Type Strains, Phase IV (KMG-IV): sequencing the most valuable type-strain genomes for metagenomic binning, comparative biology and taxonomic classification.</title>
        <authorList>
            <person name="Goeker M."/>
        </authorList>
    </citation>
    <scope>NUCLEOTIDE SEQUENCE [LARGE SCALE GENOMIC DNA]</scope>
    <source>
        <strain evidence="10 11">DSM 100556</strain>
    </source>
</reference>
<dbReference type="OrthoDB" id="9804366at2"/>
<dbReference type="EC" id="2.8.1.7" evidence="3 8"/>
<dbReference type="CDD" id="cd06453">
    <property type="entry name" value="SufS_like"/>
    <property type="match status" value="1"/>
</dbReference>
<comment type="similarity">
    <text evidence="2 8">Belongs to the class-V pyridoxal-phosphate-dependent aminotransferase family. Csd subfamily.</text>
</comment>
<accession>A0A4R1R4G6</accession>
<comment type="cofactor">
    <cofactor evidence="1 7">
        <name>pyridoxal 5'-phosphate</name>
        <dbReference type="ChEBI" id="CHEBI:597326"/>
    </cofactor>
</comment>
<dbReference type="GO" id="GO:0030170">
    <property type="term" value="F:pyridoxal phosphate binding"/>
    <property type="evidence" value="ECO:0007669"/>
    <property type="project" value="UniProtKB-UniRule"/>
</dbReference>
<evidence type="ECO:0000313" key="11">
    <source>
        <dbReference type="Proteomes" id="UP000295718"/>
    </source>
</evidence>
<dbReference type="RefSeq" id="WP_031388883.1">
    <property type="nucleotide sequence ID" value="NZ_JPNB01000001.1"/>
</dbReference>
<evidence type="ECO:0000256" key="5">
    <source>
        <dbReference type="ARBA" id="ARBA00022898"/>
    </source>
</evidence>
<evidence type="ECO:0000259" key="9">
    <source>
        <dbReference type="Pfam" id="PF00266"/>
    </source>
</evidence>
<organism evidence="10 11">
    <name type="scientific">Kineothrix alysoides</name>
    <dbReference type="NCBI Taxonomy" id="1469948"/>
    <lineage>
        <taxon>Bacteria</taxon>
        <taxon>Bacillati</taxon>
        <taxon>Bacillota</taxon>
        <taxon>Clostridia</taxon>
        <taxon>Lachnospirales</taxon>
        <taxon>Lachnospiraceae</taxon>
        <taxon>Kineothrix</taxon>
    </lineage>
</organism>
<evidence type="ECO:0000256" key="8">
    <source>
        <dbReference type="RuleBase" id="RU004506"/>
    </source>
</evidence>
<dbReference type="Proteomes" id="UP000295718">
    <property type="component" value="Unassembled WGS sequence"/>
</dbReference>
<evidence type="ECO:0000256" key="2">
    <source>
        <dbReference type="ARBA" id="ARBA00010447"/>
    </source>
</evidence>
<dbReference type="InterPro" id="IPR015422">
    <property type="entry name" value="PyrdxlP-dep_Trfase_small"/>
</dbReference>
<comment type="catalytic activity">
    <reaction evidence="6 8">
        <text>(sulfur carrier)-H + L-cysteine = (sulfur carrier)-SH + L-alanine</text>
        <dbReference type="Rhea" id="RHEA:43892"/>
        <dbReference type="Rhea" id="RHEA-COMP:14737"/>
        <dbReference type="Rhea" id="RHEA-COMP:14739"/>
        <dbReference type="ChEBI" id="CHEBI:29917"/>
        <dbReference type="ChEBI" id="CHEBI:35235"/>
        <dbReference type="ChEBI" id="CHEBI:57972"/>
        <dbReference type="ChEBI" id="CHEBI:64428"/>
        <dbReference type="EC" id="2.8.1.7"/>
    </reaction>
</comment>
<dbReference type="SUPFAM" id="SSF53383">
    <property type="entry name" value="PLP-dependent transferases"/>
    <property type="match status" value="1"/>
</dbReference>
<dbReference type="InterPro" id="IPR015421">
    <property type="entry name" value="PyrdxlP-dep_Trfase_major"/>
</dbReference>
<dbReference type="Pfam" id="PF00266">
    <property type="entry name" value="Aminotran_5"/>
    <property type="match status" value="1"/>
</dbReference>
<dbReference type="GO" id="GO:0006534">
    <property type="term" value="P:cysteine metabolic process"/>
    <property type="evidence" value="ECO:0007669"/>
    <property type="project" value="UniProtKB-UniRule"/>
</dbReference>
<comment type="function">
    <text evidence="8">Catalyzes the removal of elemental sulfur and selenium atoms from L-cysteine, L-cystine, L-selenocysteine, and L-selenocystine to produce L-alanine.</text>
</comment>